<accession>A0A8D9BZH2</accession>
<dbReference type="AlphaFoldDB" id="A0A8D9BZH2"/>
<sequence>MVSQKCLFLGVMLFSVAMVASHPAANFDDVLKKIDDESHSQIKQFTTIVQELEDLIHQSKTFKPMFQEIDEGIHAFKKAMSKAEDTQDKMNYVKEIVDKVPMYDATLKEFGQFSLKLRDSRAKFRKFIENFNKDNHAENENEF</sequence>
<dbReference type="EMBL" id="HBUF01671110">
    <property type="protein sequence ID" value="CAG6790476.1"/>
    <property type="molecule type" value="Transcribed_RNA"/>
</dbReference>
<proteinExistence type="predicted"/>
<feature type="signal peptide" evidence="1">
    <location>
        <begin position="1"/>
        <end position="21"/>
    </location>
</feature>
<dbReference type="EMBL" id="HBUF01671112">
    <property type="protein sequence ID" value="CAG6790480.1"/>
    <property type="molecule type" value="Transcribed_RNA"/>
</dbReference>
<feature type="chain" id="PRO_5035639438" evidence="1">
    <location>
        <begin position="22"/>
        <end position="143"/>
    </location>
</feature>
<name>A0A8D9BZH2_9HEMI</name>
<protein>
    <submittedName>
        <fullName evidence="2">Uncharacterized protein</fullName>
    </submittedName>
</protein>
<evidence type="ECO:0000256" key="1">
    <source>
        <dbReference type="SAM" id="SignalP"/>
    </source>
</evidence>
<dbReference type="EMBL" id="HBUF01671111">
    <property type="protein sequence ID" value="CAG6790478.1"/>
    <property type="molecule type" value="Transcribed_RNA"/>
</dbReference>
<keyword evidence="1" id="KW-0732">Signal</keyword>
<evidence type="ECO:0000313" key="2">
    <source>
        <dbReference type="EMBL" id="CAG6790476.1"/>
    </source>
</evidence>
<organism evidence="2">
    <name type="scientific">Cacopsylla melanoneura</name>
    <dbReference type="NCBI Taxonomy" id="428564"/>
    <lineage>
        <taxon>Eukaryota</taxon>
        <taxon>Metazoa</taxon>
        <taxon>Ecdysozoa</taxon>
        <taxon>Arthropoda</taxon>
        <taxon>Hexapoda</taxon>
        <taxon>Insecta</taxon>
        <taxon>Pterygota</taxon>
        <taxon>Neoptera</taxon>
        <taxon>Paraneoptera</taxon>
        <taxon>Hemiptera</taxon>
        <taxon>Sternorrhyncha</taxon>
        <taxon>Psylloidea</taxon>
        <taxon>Psyllidae</taxon>
        <taxon>Psyllinae</taxon>
        <taxon>Cacopsylla</taxon>
    </lineage>
</organism>
<reference evidence="2" key="1">
    <citation type="submission" date="2021-05" db="EMBL/GenBank/DDBJ databases">
        <authorList>
            <person name="Alioto T."/>
            <person name="Alioto T."/>
            <person name="Gomez Garrido J."/>
        </authorList>
    </citation>
    <scope>NUCLEOTIDE SEQUENCE</scope>
</reference>